<name>A0A7K1GNE9_9FLAO</name>
<dbReference type="RefSeq" id="WP_155035720.1">
    <property type="nucleotide sequence ID" value="NZ_JAYMMG010000016.1"/>
</dbReference>
<reference evidence="1 2" key="1">
    <citation type="journal article" date="2006" name="Int. J. Syst. Evol. Microbiol.">
        <title>Myroides pelagicus sp. nov., isolated from seawater in Thailand.</title>
        <authorList>
            <person name="Yoon J."/>
            <person name="Maneerat S."/>
            <person name="Kawai F."/>
            <person name="Yokota A."/>
        </authorList>
    </citation>
    <scope>NUCLEOTIDE SEQUENCE [LARGE SCALE GENOMIC DNA]</scope>
    <source>
        <strain evidence="1 2">SM1T</strain>
    </source>
</reference>
<comment type="caution">
    <text evidence="1">The sequence shown here is derived from an EMBL/GenBank/DDBJ whole genome shotgun (WGS) entry which is preliminary data.</text>
</comment>
<gene>
    <name evidence="1" type="ORF">GJV77_07310</name>
</gene>
<dbReference type="AlphaFoldDB" id="A0A7K1GNE9"/>
<dbReference type="EMBL" id="WMJY01000013">
    <property type="protein sequence ID" value="MTH29724.1"/>
    <property type="molecule type" value="Genomic_DNA"/>
</dbReference>
<protein>
    <submittedName>
        <fullName evidence="1">Uncharacterized protein</fullName>
    </submittedName>
</protein>
<proteinExistence type="predicted"/>
<accession>A0A7K1GNE9</accession>
<organism evidence="1 2">
    <name type="scientific">Myroides pelagicus</name>
    <dbReference type="NCBI Taxonomy" id="270914"/>
    <lineage>
        <taxon>Bacteria</taxon>
        <taxon>Pseudomonadati</taxon>
        <taxon>Bacteroidota</taxon>
        <taxon>Flavobacteriia</taxon>
        <taxon>Flavobacteriales</taxon>
        <taxon>Flavobacteriaceae</taxon>
        <taxon>Myroides</taxon>
    </lineage>
</organism>
<dbReference type="Proteomes" id="UP000488936">
    <property type="component" value="Unassembled WGS sequence"/>
</dbReference>
<sequence>MNVRDFSYKSAQAISYDPKPLPLDTPGHPGQLPECPDCTIVLLKTGSPLLITNPHVIQLLRNLE</sequence>
<keyword evidence="2" id="KW-1185">Reference proteome</keyword>
<evidence type="ECO:0000313" key="2">
    <source>
        <dbReference type="Proteomes" id="UP000488936"/>
    </source>
</evidence>
<evidence type="ECO:0000313" key="1">
    <source>
        <dbReference type="EMBL" id="MTH29724.1"/>
    </source>
</evidence>